<dbReference type="InterPro" id="IPR019433">
    <property type="entry name" value="GPI_ManTrfase_II_coact_Pga1"/>
</dbReference>
<dbReference type="PANTHER" id="PTHR28022">
    <property type="entry name" value="GPI MANNOSYLTRANSFERASE 2 SUBUNIT PGA1"/>
    <property type="match status" value="1"/>
</dbReference>
<feature type="transmembrane region" description="Helical" evidence="1">
    <location>
        <begin position="88"/>
        <end position="106"/>
    </location>
</feature>
<dbReference type="OrthoDB" id="3360032at2759"/>
<feature type="non-terminal residue" evidence="2">
    <location>
        <position position="1"/>
    </location>
</feature>
<dbReference type="AlphaFoldDB" id="A0A3N4L2F3"/>
<evidence type="ECO:0000256" key="1">
    <source>
        <dbReference type="SAM" id="Phobius"/>
    </source>
</evidence>
<sequence>LKLYTPLQVLSDPSLITSLVSYSARAPPPLRTVDEVDHAVEAPRSLLYLEIGAVAAYYTPNKYRMENPDSVGVDIILDPYFMNIIPESLFPIIGMITLVTFFAWWCSGRIYRALQDIETTEVPENDDREKKTT</sequence>
<dbReference type="GO" id="GO:0006506">
    <property type="term" value="P:GPI anchor biosynthetic process"/>
    <property type="evidence" value="ECO:0007669"/>
    <property type="project" value="TreeGrafter"/>
</dbReference>
<name>A0A3N4L2F3_9PEZI</name>
<dbReference type="GO" id="GO:0031501">
    <property type="term" value="C:mannosyltransferase complex"/>
    <property type="evidence" value="ECO:0007669"/>
    <property type="project" value="TreeGrafter"/>
</dbReference>
<dbReference type="PANTHER" id="PTHR28022:SF1">
    <property type="entry name" value="GPI MANNOSYLTRANSFERASE 2 SUBUNIT PGA1"/>
    <property type="match status" value="1"/>
</dbReference>
<dbReference type="Proteomes" id="UP000277580">
    <property type="component" value="Unassembled WGS sequence"/>
</dbReference>
<gene>
    <name evidence="2" type="ORF">P167DRAFT_482463</name>
</gene>
<protein>
    <submittedName>
        <fullName evidence="2">Uncharacterized protein</fullName>
    </submittedName>
</protein>
<keyword evidence="3" id="KW-1185">Reference proteome</keyword>
<dbReference type="InParanoid" id="A0A3N4L2F3"/>
<dbReference type="GO" id="GO:0005789">
    <property type="term" value="C:endoplasmic reticulum membrane"/>
    <property type="evidence" value="ECO:0007669"/>
    <property type="project" value="TreeGrafter"/>
</dbReference>
<keyword evidence="1" id="KW-0472">Membrane</keyword>
<evidence type="ECO:0000313" key="3">
    <source>
        <dbReference type="Proteomes" id="UP000277580"/>
    </source>
</evidence>
<dbReference type="EMBL" id="ML119112">
    <property type="protein sequence ID" value="RPB15682.1"/>
    <property type="molecule type" value="Genomic_DNA"/>
</dbReference>
<organism evidence="2 3">
    <name type="scientific">Morchella conica CCBAS932</name>
    <dbReference type="NCBI Taxonomy" id="1392247"/>
    <lineage>
        <taxon>Eukaryota</taxon>
        <taxon>Fungi</taxon>
        <taxon>Dikarya</taxon>
        <taxon>Ascomycota</taxon>
        <taxon>Pezizomycotina</taxon>
        <taxon>Pezizomycetes</taxon>
        <taxon>Pezizales</taxon>
        <taxon>Morchellaceae</taxon>
        <taxon>Morchella</taxon>
    </lineage>
</organism>
<keyword evidence="1" id="KW-0812">Transmembrane</keyword>
<evidence type="ECO:0000313" key="2">
    <source>
        <dbReference type="EMBL" id="RPB15682.1"/>
    </source>
</evidence>
<proteinExistence type="predicted"/>
<dbReference type="GO" id="GO:0000030">
    <property type="term" value="F:mannosyltransferase activity"/>
    <property type="evidence" value="ECO:0007669"/>
    <property type="project" value="TreeGrafter"/>
</dbReference>
<reference evidence="2 3" key="1">
    <citation type="journal article" date="2018" name="Nat. Ecol. Evol.">
        <title>Pezizomycetes genomes reveal the molecular basis of ectomycorrhizal truffle lifestyle.</title>
        <authorList>
            <person name="Murat C."/>
            <person name="Payen T."/>
            <person name="Noel B."/>
            <person name="Kuo A."/>
            <person name="Morin E."/>
            <person name="Chen J."/>
            <person name="Kohler A."/>
            <person name="Krizsan K."/>
            <person name="Balestrini R."/>
            <person name="Da Silva C."/>
            <person name="Montanini B."/>
            <person name="Hainaut M."/>
            <person name="Levati E."/>
            <person name="Barry K.W."/>
            <person name="Belfiori B."/>
            <person name="Cichocki N."/>
            <person name="Clum A."/>
            <person name="Dockter R.B."/>
            <person name="Fauchery L."/>
            <person name="Guy J."/>
            <person name="Iotti M."/>
            <person name="Le Tacon F."/>
            <person name="Lindquist E.A."/>
            <person name="Lipzen A."/>
            <person name="Malagnac F."/>
            <person name="Mello A."/>
            <person name="Molinier V."/>
            <person name="Miyauchi S."/>
            <person name="Poulain J."/>
            <person name="Riccioni C."/>
            <person name="Rubini A."/>
            <person name="Sitrit Y."/>
            <person name="Splivallo R."/>
            <person name="Traeger S."/>
            <person name="Wang M."/>
            <person name="Zifcakova L."/>
            <person name="Wipf D."/>
            <person name="Zambonelli A."/>
            <person name="Paolocci F."/>
            <person name="Nowrousian M."/>
            <person name="Ottonello S."/>
            <person name="Baldrian P."/>
            <person name="Spatafora J.W."/>
            <person name="Henrissat B."/>
            <person name="Nagy L.G."/>
            <person name="Aury J.M."/>
            <person name="Wincker P."/>
            <person name="Grigoriev I.V."/>
            <person name="Bonfante P."/>
            <person name="Martin F.M."/>
        </authorList>
    </citation>
    <scope>NUCLEOTIDE SEQUENCE [LARGE SCALE GENOMIC DNA]</scope>
    <source>
        <strain evidence="2 3">CCBAS932</strain>
    </source>
</reference>
<accession>A0A3N4L2F3</accession>
<keyword evidence="1" id="KW-1133">Transmembrane helix</keyword>